<comment type="caution">
    <text evidence="1">The sequence shown here is derived from an EMBL/GenBank/DDBJ whole genome shotgun (WGS) entry which is preliminary data.</text>
</comment>
<gene>
    <name evidence="1" type="ORF">CROQUDRAFT_364157</name>
</gene>
<protein>
    <submittedName>
        <fullName evidence="1">Uncharacterized protein</fullName>
    </submittedName>
</protein>
<sequence length="158" mass="17406">MSRPGSTNAINPLPPPFVGCYAGLHFEFGILYDRYSHMLVIGLQWSLRDNQEAPASTPNGVTPTNKKRPYPRSLNGYFSFRVSTLEGLNMDLVEMDPNEFGHVTSAQNHEWSDAKFLGVSAQKIGFAEQTSERGTHQNHDLGNAKPSGLRCTALLGLV</sequence>
<dbReference type="AlphaFoldDB" id="A0A9P6NRT6"/>
<evidence type="ECO:0000313" key="1">
    <source>
        <dbReference type="EMBL" id="KAG0149088.1"/>
    </source>
</evidence>
<accession>A0A9P6NRT6</accession>
<evidence type="ECO:0000313" key="2">
    <source>
        <dbReference type="Proteomes" id="UP000886653"/>
    </source>
</evidence>
<name>A0A9P6NRT6_9BASI</name>
<dbReference type="EMBL" id="MU167231">
    <property type="protein sequence ID" value="KAG0149088.1"/>
    <property type="molecule type" value="Genomic_DNA"/>
</dbReference>
<organism evidence="1 2">
    <name type="scientific">Cronartium quercuum f. sp. fusiforme G11</name>
    <dbReference type="NCBI Taxonomy" id="708437"/>
    <lineage>
        <taxon>Eukaryota</taxon>
        <taxon>Fungi</taxon>
        <taxon>Dikarya</taxon>
        <taxon>Basidiomycota</taxon>
        <taxon>Pucciniomycotina</taxon>
        <taxon>Pucciniomycetes</taxon>
        <taxon>Pucciniales</taxon>
        <taxon>Coleosporiaceae</taxon>
        <taxon>Cronartium</taxon>
    </lineage>
</organism>
<reference evidence="1" key="1">
    <citation type="submission" date="2013-11" db="EMBL/GenBank/DDBJ databases">
        <title>Genome sequence of the fusiform rust pathogen reveals effectors for host alternation and coevolution with pine.</title>
        <authorList>
            <consortium name="DOE Joint Genome Institute"/>
            <person name="Smith K."/>
            <person name="Pendleton A."/>
            <person name="Kubisiak T."/>
            <person name="Anderson C."/>
            <person name="Salamov A."/>
            <person name="Aerts A."/>
            <person name="Riley R."/>
            <person name="Clum A."/>
            <person name="Lindquist E."/>
            <person name="Ence D."/>
            <person name="Campbell M."/>
            <person name="Kronenberg Z."/>
            <person name="Feau N."/>
            <person name="Dhillon B."/>
            <person name="Hamelin R."/>
            <person name="Burleigh J."/>
            <person name="Smith J."/>
            <person name="Yandell M."/>
            <person name="Nelson C."/>
            <person name="Grigoriev I."/>
            <person name="Davis J."/>
        </authorList>
    </citation>
    <scope>NUCLEOTIDE SEQUENCE</scope>
    <source>
        <strain evidence="1">G11</strain>
    </source>
</reference>
<dbReference type="Proteomes" id="UP000886653">
    <property type="component" value="Unassembled WGS sequence"/>
</dbReference>
<keyword evidence="2" id="KW-1185">Reference proteome</keyword>
<proteinExistence type="predicted"/>